<keyword evidence="4" id="KW-0735">Signal-anchor</keyword>
<comment type="subcellular location">
    <subcellularLocation>
        <location evidence="5">Endomembrane system</location>
        <topology evidence="5">Single-pass membrane protein</topology>
    </subcellularLocation>
    <subcellularLocation>
        <location evidence="1">Membrane</location>
        <topology evidence="1">Single-pass type II membrane protein</topology>
    </subcellularLocation>
</comment>
<name>A0A0K9P0P3_ZOSMR</name>
<evidence type="ECO:0000256" key="2">
    <source>
        <dbReference type="ARBA" id="ARBA00008361"/>
    </source>
</evidence>
<dbReference type="EMBL" id="LFYR01001430">
    <property type="protein sequence ID" value="KMZ61807.1"/>
    <property type="molecule type" value="Genomic_DNA"/>
</dbReference>
<evidence type="ECO:0000313" key="7">
    <source>
        <dbReference type="EMBL" id="KMZ61807.1"/>
    </source>
</evidence>
<dbReference type="Pfam" id="PF03141">
    <property type="entry name" value="Methyltransf_29"/>
    <property type="match status" value="1"/>
</dbReference>
<organism evidence="7 8">
    <name type="scientific">Zostera marina</name>
    <name type="common">Eelgrass</name>
    <dbReference type="NCBI Taxonomy" id="29655"/>
    <lineage>
        <taxon>Eukaryota</taxon>
        <taxon>Viridiplantae</taxon>
        <taxon>Streptophyta</taxon>
        <taxon>Embryophyta</taxon>
        <taxon>Tracheophyta</taxon>
        <taxon>Spermatophyta</taxon>
        <taxon>Magnoliopsida</taxon>
        <taxon>Liliopsida</taxon>
        <taxon>Zosteraceae</taxon>
        <taxon>Zostera</taxon>
    </lineage>
</organism>
<keyword evidence="3 7" id="KW-0489">Methyltransferase</keyword>
<comment type="caution">
    <text evidence="7">The sequence shown here is derived from an EMBL/GenBank/DDBJ whole genome shotgun (WGS) entry which is preliminary data.</text>
</comment>
<keyword evidence="6" id="KW-1133">Transmembrane helix</keyword>
<evidence type="ECO:0000256" key="4">
    <source>
        <dbReference type="ARBA" id="ARBA00022968"/>
    </source>
</evidence>
<dbReference type="PANTHER" id="PTHR44067">
    <property type="entry name" value="S-ADENOSYL-L-METHIONINE-DEPENDENT METHYLTRANSFERASE SUPERFAMILY PROTEIN-RELATED"/>
    <property type="match status" value="1"/>
</dbReference>
<evidence type="ECO:0000256" key="6">
    <source>
        <dbReference type="SAM" id="Phobius"/>
    </source>
</evidence>
<keyword evidence="7" id="KW-0808">Transferase</keyword>
<dbReference type="GO" id="GO:0016020">
    <property type="term" value="C:membrane"/>
    <property type="evidence" value="ECO:0007669"/>
    <property type="project" value="UniProtKB-SubCell"/>
</dbReference>
<dbReference type="GO" id="GO:0032259">
    <property type="term" value="P:methylation"/>
    <property type="evidence" value="ECO:0007669"/>
    <property type="project" value="UniProtKB-KW"/>
</dbReference>
<gene>
    <name evidence="7" type="ORF">ZOSMA_4G00960</name>
</gene>
<keyword evidence="6" id="KW-0812">Transmembrane</keyword>
<dbReference type="OMA" id="ARGGHEF"/>
<accession>A0A0K9P0P3</accession>
<dbReference type="AlphaFoldDB" id="A0A0K9P0P3"/>
<evidence type="ECO:0000256" key="1">
    <source>
        <dbReference type="ARBA" id="ARBA00004606"/>
    </source>
</evidence>
<feature type="transmembrane region" description="Helical" evidence="6">
    <location>
        <begin position="24"/>
        <end position="44"/>
    </location>
</feature>
<dbReference type="SUPFAM" id="SSF53335">
    <property type="entry name" value="S-adenosyl-L-methionine-dependent methyltransferases"/>
    <property type="match status" value="1"/>
</dbReference>
<dbReference type="PANTHER" id="PTHR44067:SF3">
    <property type="entry name" value="OS06G0138600 PROTEIN"/>
    <property type="match status" value="1"/>
</dbReference>
<dbReference type="InterPro" id="IPR053223">
    <property type="entry name" value="Prob_Methyltransferase"/>
</dbReference>
<evidence type="ECO:0000313" key="8">
    <source>
        <dbReference type="Proteomes" id="UP000036987"/>
    </source>
</evidence>
<sequence>MGSVSLKIGDGTARFQRATFCSSSLHIIMLVSVLVTNLFALYAFTYTPSLHTTATPTPLLLEEQRRQQKHRVNISSLISEHVADILRQIKTSQSKLSQIERNLLGYNTLDLSKPNVSSELKQFLTRHRLPLGRDSRKGITEMVSSVAHSCAQSDELLSKYMSYKPRSICPDDADLAHKLISRRCHPLPRRRCLGRKMKRPGIVPFPTSLWKPVSAEIVGGWNGFDKLAFANLRGKNDFSINDVLSLSGGGIRIGFDIDGGSGNFAARMAEKGVTVITSTLNSNGNPVSEFVAARGLFPLEITPEQRFPFYNSVFDLVHTTNLFTGEEEKDEFHPERLEFLMFDIDRILRQGGLFWLDNYHCADARQKTAVTTLIEKFGYKKLKWVVGEKTKQDLPSGKRNSKILLLSAVLQKPTRS</sequence>
<dbReference type="InterPro" id="IPR004159">
    <property type="entry name" value="Put_SAM_MeTrfase"/>
</dbReference>
<evidence type="ECO:0000256" key="3">
    <source>
        <dbReference type="ARBA" id="ARBA00022603"/>
    </source>
</evidence>
<dbReference type="Proteomes" id="UP000036987">
    <property type="component" value="Unassembled WGS sequence"/>
</dbReference>
<evidence type="ECO:0000256" key="5">
    <source>
        <dbReference type="ARBA" id="ARBA00037847"/>
    </source>
</evidence>
<keyword evidence="6" id="KW-0472">Membrane</keyword>
<protein>
    <submittedName>
        <fullName evidence="7">S-adenosyl-L-methionine-dependent methyltransferases superfamilyprotein</fullName>
    </submittedName>
</protein>
<reference evidence="8" key="1">
    <citation type="journal article" date="2016" name="Nature">
        <title>The genome of the seagrass Zostera marina reveals angiosperm adaptation to the sea.</title>
        <authorList>
            <person name="Olsen J.L."/>
            <person name="Rouze P."/>
            <person name="Verhelst B."/>
            <person name="Lin Y.-C."/>
            <person name="Bayer T."/>
            <person name="Collen J."/>
            <person name="Dattolo E."/>
            <person name="De Paoli E."/>
            <person name="Dittami S."/>
            <person name="Maumus F."/>
            <person name="Michel G."/>
            <person name="Kersting A."/>
            <person name="Lauritano C."/>
            <person name="Lohaus R."/>
            <person name="Toepel M."/>
            <person name="Tonon T."/>
            <person name="Vanneste K."/>
            <person name="Amirebrahimi M."/>
            <person name="Brakel J."/>
            <person name="Bostroem C."/>
            <person name="Chovatia M."/>
            <person name="Grimwood J."/>
            <person name="Jenkins J.W."/>
            <person name="Jueterbock A."/>
            <person name="Mraz A."/>
            <person name="Stam W.T."/>
            <person name="Tice H."/>
            <person name="Bornberg-Bauer E."/>
            <person name="Green P.J."/>
            <person name="Pearson G.A."/>
            <person name="Procaccini G."/>
            <person name="Duarte C.M."/>
            <person name="Schmutz J."/>
            <person name="Reusch T.B.H."/>
            <person name="Van de Peer Y."/>
        </authorList>
    </citation>
    <scope>NUCLEOTIDE SEQUENCE [LARGE SCALE GENOMIC DNA]</scope>
    <source>
        <strain evidence="8">cv. Finnish</strain>
    </source>
</reference>
<keyword evidence="8" id="KW-1185">Reference proteome</keyword>
<dbReference type="InterPro" id="IPR029063">
    <property type="entry name" value="SAM-dependent_MTases_sf"/>
</dbReference>
<dbReference type="OrthoDB" id="2013972at2759"/>
<comment type="similarity">
    <text evidence="2">Belongs to the methyltransferase superfamily.</text>
</comment>
<dbReference type="GO" id="GO:0008168">
    <property type="term" value="F:methyltransferase activity"/>
    <property type="evidence" value="ECO:0007669"/>
    <property type="project" value="UniProtKB-KW"/>
</dbReference>
<proteinExistence type="inferred from homology"/>
<dbReference type="GO" id="GO:0012505">
    <property type="term" value="C:endomembrane system"/>
    <property type="evidence" value="ECO:0007669"/>
    <property type="project" value="UniProtKB-SubCell"/>
</dbReference>